<dbReference type="GO" id="GO:0032784">
    <property type="term" value="P:regulation of DNA-templated transcription elongation"/>
    <property type="evidence" value="ECO:0007669"/>
    <property type="project" value="UniProtKB-UniRule"/>
</dbReference>
<dbReference type="FunFam" id="1.10.287.180:FF:000001">
    <property type="entry name" value="Transcription elongation factor GreA"/>
    <property type="match status" value="1"/>
</dbReference>
<feature type="coiled-coil region" evidence="8">
    <location>
        <begin position="11"/>
        <end position="45"/>
    </location>
</feature>
<gene>
    <name evidence="8 12" type="primary">greA</name>
    <name evidence="12" type="ORF">ERIC2_c39420</name>
</gene>
<dbReference type="GO" id="GO:0003677">
    <property type="term" value="F:DNA binding"/>
    <property type="evidence" value="ECO:0007669"/>
    <property type="project" value="UniProtKB-UniRule"/>
</dbReference>
<dbReference type="PANTHER" id="PTHR30437:SF4">
    <property type="entry name" value="TRANSCRIPTION ELONGATION FACTOR GREA"/>
    <property type="match status" value="1"/>
</dbReference>
<comment type="function">
    <text evidence="6 8 9">Necessary for efficient RNA polymerase transcription elongation past template-encoded arresting sites. The arresting sites in DNA have the property of trapping a certain fraction of elongating RNA polymerases that pass through, resulting in locked ternary complexes. Cleavage of the nascent transcript by cleavage factors such as GreA or GreB allows the resumption of elongation from the new 3'terminus. GreA releases sequences of 2 to 3 nucleotides.</text>
</comment>
<dbReference type="KEGG" id="plv:ERIC2_c39420"/>
<dbReference type="Gene3D" id="1.10.287.180">
    <property type="entry name" value="Transcription elongation factor, GreA/GreB, N-terminal domain"/>
    <property type="match status" value="1"/>
</dbReference>
<keyword evidence="13" id="KW-1185">Reference proteome</keyword>
<dbReference type="EMBL" id="CP003355">
    <property type="protein sequence ID" value="AHD07606.1"/>
    <property type="molecule type" value="Genomic_DNA"/>
</dbReference>
<keyword evidence="12" id="KW-0251">Elongation factor</keyword>
<dbReference type="InterPro" id="IPR001437">
    <property type="entry name" value="Tscrpt_elong_fac_GreA/B_C"/>
</dbReference>
<evidence type="ECO:0000256" key="5">
    <source>
        <dbReference type="ARBA" id="ARBA00023163"/>
    </source>
</evidence>
<dbReference type="InterPro" id="IPR028624">
    <property type="entry name" value="Tscrpt_elong_fac_GreA/B"/>
</dbReference>
<keyword evidence="3 8" id="KW-0805">Transcription regulation</keyword>
<dbReference type="InterPro" id="IPR036953">
    <property type="entry name" value="GreA/GreB_C_sf"/>
</dbReference>
<evidence type="ECO:0000256" key="6">
    <source>
        <dbReference type="ARBA" id="ARBA00024916"/>
    </source>
</evidence>
<feature type="domain" description="Transcription elongation factor GreA/GreB N-terminal" evidence="11">
    <location>
        <begin position="18"/>
        <end position="88"/>
    </location>
</feature>
<organism evidence="12 13">
    <name type="scientific">Paenibacillus larvae subsp. larvae DSM 25430</name>
    <dbReference type="NCBI Taxonomy" id="697284"/>
    <lineage>
        <taxon>Bacteria</taxon>
        <taxon>Bacillati</taxon>
        <taxon>Bacillota</taxon>
        <taxon>Bacilli</taxon>
        <taxon>Bacillales</taxon>
        <taxon>Paenibacillaceae</taxon>
        <taxon>Paenibacillus</taxon>
    </lineage>
</organism>
<dbReference type="PATRIC" id="fig|697284.3.peg.3691"/>
<evidence type="ECO:0000259" key="10">
    <source>
        <dbReference type="Pfam" id="PF01272"/>
    </source>
</evidence>
<keyword evidence="4 8" id="KW-0238">DNA-binding</keyword>
<evidence type="ECO:0000256" key="7">
    <source>
        <dbReference type="ARBA" id="ARBA00030776"/>
    </source>
</evidence>
<protein>
    <recommendedName>
        <fullName evidence="2 8">Transcription elongation factor GreA</fullName>
    </recommendedName>
    <alternativeName>
        <fullName evidence="7 8">Transcript cleavage factor GreA</fullName>
    </alternativeName>
</protein>
<evidence type="ECO:0000313" key="12">
    <source>
        <dbReference type="EMBL" id="AHD07606.1"/>
    </source>
</evidence>
<dbReference type="SUPFAM" id="SSF54534">
    <property type="entry name" value="FKBP-like"/>
    <property type="match status" value="1"/>
</dbReference>
<dbReference type="HAMAP" id="MF_00105">
    <property type="entry name" value="GreA_GreB"/>
    <property type="match status" value="1"/>
</dbReference>
<dbReference type="PROSITE" id="PS00829">
    <property type="entry name" value="GREAB_1"/>
    <property type="match status" value="1"/>
</dbReference>
<dbReference type="InterPro" id="IPR006359">
    <property type="entry name" value="Tscrpt_elong_fac_GreA"/>
</dbReference>
<proteinExistence type="inferred from homology"/>
<accession>V9W992</accession>
<keyword evidence="5 8" id="KW-0804">Transcription</keyword>
<evidence type="ECO:0000256" key="4">
    <source>
        <dbReference type="ARBA" id="ARBA00023125"/>
    </source>
</evidence>
<feature type="domain" description="Transcription elongation factor GreA/GreB C-terminal" evidence="10">
    <location>
        <begin position="96"/>
        <end position="169"/>
    </location>
</feature>
<keyword evidence="12" id="KW-0648">Protein biosynthesis</keyword>
<dbReference type="GO" id="GO:0006354">
    <property type="term" value="P:DNA-templated transcription elongation"/>
    <property type="evidence" value="ECO:0007669"/>
    <property type="project" value="TreeGrafter"/>
</dbReference>
<dbReference type="HOGENOM" id="CLU_101379_2_1_9"/>
<evidence type="ECO:0000256" key="1">
    <source>
        <dbReference type="ARBA" id="ARBA00008213"/>
    </source>
</evidence>
<keyword evidence="8" id="KW-0175">Coiled coil</keyword>
<evidence type="ECO:0000256" key="8">
    <source>
        <dbReference type="HAMAP-Rule" id="MF_00105"/>
    </source>
</evidence>
<dbReference type="FunFam" id="3.10.50.30:FF:000001">
    <property type="entry name" value="Transcription elongation factor GreA"/>
    <property type="match status" value="1"/>
</dbReference>
<evidence type="ECO:0000313" key="13">
    <source>
        <dbReference type="Proteomes" id="UP000029431"/>
    </source>
</evidence>
<dbReference type="eggNOG" id="COG0782">
    <property type="taxonomic scope" value="Bacteria"/>
</dbReference>
<dbReference type="NCBIfam" id="TIGR01462">
    <property type="entry name" value="greA"/>
    <property type="match status" value="1"/>
</dbReference>
<evidence type="ECO:0000256" key="9">
    <source>
        <dbReference type="RuleBase" id="RU000556"/>
    </source>
</evidence>
<name>V9W992_9BACL</name>
<dbReference type="GO" id="GO:0070063">
    <property type="term" value="F:RNA polymerase binding"/>
    <property type="evidence" value="ECO:0007669"/>
    <property type="project" value="InterPro"/>
</dbReference>
<dbReference type="GO" id="GO:0003746">
    <property type="term" value="F:translation elongation factor activity"/>
    <property type="evidence" value="ECO:0007669"/>
    <property type="project" value="UniProtKB-KW"/>
</dbReference>
<dbReference type="Gene3D" id="3.10.50.30">
    <property type="entry name" value="Transcription elongation factor, GreA/GreB, C-terminal domain"/>
    <property type="match status" value="1"/>
</dbReference>
<dbReference type="PIRSF" id="PIRSF006092">
    <property type="entry name" value="GreA_GreB"/>
    <property type="match status" value="1"/>
</dbReference>
<evidence type="ECO:0000256" key="2">
    <source>
        <dbReference type="ARBA" id="ARBA00013729"/>
    </source>
</evidence>
<dbReference type="NCBIfam" id="NF001263">
    <property type="entry name" value="PRK00226.1-4"/>
    <property type="match status" value="1"/>
</dbReference>
<sequence>MKIFHTTGDRLEMSEKEVILTQEGLSKLENELDHLKSVKRREVAERIKVAIGYGDISENSEYEDAKNEQAFIEGRIITLEKMLRNARIINSDDVDTDTVSVGSTVTMKDLEFGDTVEYTIVGTAESDPFLNKISNESPVGKAILGKQKGAIVDVNVPAGVIKYEIIDIKK</sequence>
<evidence type="ECO:0000259" key="11">
    <source>
        <dbReference type="Pfam" id="PF03449"/>
    </source>
</evidence>
<dbReference type="Pfam" id="PF01272">
    <property type="entry name" value="GreA_GreB"/>
    <property type="match status" value="1"/>
</dbReference>
<dbReference type="InterPro" id="IPR022691">
    <property type="entry name" value="Tscrpt_elong_fac_GreA/B_N"/>
</dbReference>
<evidence type="ECO:0000256" key="3">
    <source>
        <dbReference type="ARBA" id="ARBA00023015"/>
    </source>
</evidence>
<comment type="similarity">
    <text evidence="1 8 9">Belongs to the GreA/GreB family.</text>
</comment>
<dbReference type="InterPro" id="IPR036805">
    <property type="entry name" value="Tscrpt_elong_fac_GreA/B_N_sf"/>
</dbReference>
<dbReference type="PANTHER" id="PTHR30437">
    <property type="entry name" value="TRANSCRIPTION ELONGATION FACTOR GREA"/>
    <property type="match status" value="1"/>
</dbReference>
<dbReference type="Pfam" id="PF03449">
    <property type="entry name" value="GreA_GreB_N"/>
    <property type="match status" value="1"/>
</dbReference>
<dbReference type="InterPro" id="IPR018151">
    <property type="entry name" value="TF_GreA/GreB_CS"/>
</dbReference>
<dbReference type="AlphaFoldDB" id="V9W992"/>
<dbReference type="InterPro" id="IPR023459">
    <property type="entry name" value="Tscrpt_elong_fac_GreA/B_fam"/>
</dbReference>
<dbReference type="SUPFAM" id="SSF46557">
    <property type="entry name" value="GreA transcript cleavage protein, N-terminal domain"/>
    <property type="match status" value="1"/>
</dbReference>
<dbReference type="Proteomes" id="UP000029431">
    <property type="component" value="Chromosome"/>
</dbReference>
<reference evidence="12 13" key="1">
    <citation type="journal article" date="2014" name="PLoS ONE">
        <title>How to Kill the Honey Bee Larva: Genomic Potential and Virulence Mechanisms of Paenibacillus larvae.</title>
        <authorList>
            <person name="Djukic M."/>
            <person name="Brzuszkiewicz E."/>
            <person name="Funfhaus A."/>
            <person name="Voss J."/>
            <person name="Gollnow K."/>
            <person name="Poppinga L."/>
            <person name="Liesegang H."/>
            <person name="Garcia-Gonzalez E."/>
            <person name="Genersch E."/>
            <person name="Daniel R."/>
        </authorList>
    </citation>
    <scope>NUCLEOTIDE SEQUENCE [LARGE SCALE GENOMIC DNA]</scope>
    <source>
        <strain evidence="12 13">DSM 25430</strain>
    </source>
</reference>